<dbReference type="Proteomes" id="UP000410492">
    <property type="component" value="Unassembled WGS sequence"/>
</dbReference>
<dbReference type="EMBL" id="CAACVG010008930">
    <property type="protein sequence ID" value="VEN51532.1"/>
    <property type="molecule type" value="Genomic_DNA"/>
</dbReference>
<dbReference type="OrthoDB" id="6778765at2759"/>
<gene>
    <name evidence="1" type="ORF">CALMAC_LOCUS11958</name>
</gene>
<accession>A0A653CUV4</accession>
<dbReference type="AlphaFoldDB" id="A0A653CUV4"/>
<protein>
    <submittedName>
        <fullName evidence="1">Uncharacterized protein</fullName>
    </submittedName>
</protein>
<sequence length="65" mass="7596">MENILIEYFNSVAACKGIGNFFKNSYSDIALNHPCKDFPLSYFISFIRKSSHLFYFKIYQPGCKK</sequence>
<evidence type="ECO:0000313" key="2">
    <source>
        <dbReference type="Proteomes" id="UP000410492"/>
    </source>
</evidence>
<reference evidence="1 2" key="1">
    <citation type="submission" date="2019-01" db="EMBL/GenBank/DDBJ databases">
        <authorList>
            <person name="Sayadi A."/>
        </authorList>
    </citation>
    <scope>NUCLEOTIDE SEQUENCE [LARGE SCALE GENOMIC DNA]</scope>
</reference>
<proteinExistence type="predicted"/>
<organism evidence="1 2">
    <name type="scientific">Callosobruchus maculatus</name>
    <name type="common">Southern cowpea weevil</name>
    <name type="synonym">Pulse bruchid</name>
    <dbReference type="NCBI Taxonomy" id="64391"/>
    <lineage>
        <taxon>Eukaryota</taxon>
        <taxon>Metazoa</taxon>
        <taxon>Ecdysozoa</taxon>
        <taxon>Arthropoda</taxon>
        <taxon>Hexapoda</taxon>
        <taxon>Insecta</taxon>
        <taxon>Pterygota</taxon>
        <taxon>Neoptera</taxon>
        <taxon>Endopterygota</taxon>
        <taxon>Coleoptera</taxon>
        <taxon>Polyphaga</taxon>
        <taxon>Cucujiformia</taxon>
        <taxon>Chrysomeloidea</taxon>
        <taxon>Chrysomelidae</taxon>
        <taxon>Bruchinae</taxon>
        <taxon>Bruchini</taxon>
        <taxon>Callosobruchus</taxon>
    </lineage>
</organism>
<keyword evidence="2" id="KW-1185">Reference proteome</keyword>
<name>A0A653CUV4_CALMS</name>
<evidence type="ECO:0000313" key="1">
    <source>
        <dbReference type="EMBL" id="VEN51532.1"/>
    </source>
</evidence>